<name>A0A196SJ60_BLAHN</name>
<feature type="domain" description="Thioredoxin" evidence="3">
    <location>
        <begin position="11"/>
        <end position="138"/>
    </location>
</feature>
<evidence type="ECO:0000313" key="5">
    <source>
        <dbReference type="Proteomes" id="UP000078348"/>
    </source>
</evidence>
<dbReference type="Proteomes" id="UP000078348">
    <property type="component" value="Unassembled WGS sequence"/>
</dbReference>
<organism evidence="4 5">
    <name type="scientific">Blastocystis sp. subtype 1 (strain ATCC 50177 / NandII)</name>
    <dbReference type="NCBI Taxonomy" id="478820"/>
    <lineage>
        <taxon>Eukaryota</taxon>
        <taxon>Sar</taxon>
        <taxon>Stramenopiles</taxon>
        <taxon>Bigyra</taxon>
        <taxon>Opalozoa</taxon>
        <taxon>Opalinata</taxon>
        <taxon>Blastocystidae</taxon>
        <taxon>Blastocystis</taxon>
    </lineage>
</organism>
<dbReference type="Pfam" id="PF00085">
    <property type="entry name" value="Thioredoxin"/>
    <property type="match status" value="1"/>
</dbReference>
<dbReference type="CDD" id="cd02961">
    <property type="entry name" value="PDI_a_family"/>
    <property type="match status" value="1"/>
</dbReference>
<dbReference type="PROSITE" id="PS51352">
    <property type="entry name" value="THIOREDOXIN_2"/>
    <property type="match status" value="1"/>
</dbReference>
<dbReference type="Gene3D" id="3.40.30.10">
    <property type="entry name" value="Glutaredoxin"/>
    <property type="match status" value="3"/>
</dbReference>
<comment type="caution">
    <text evidence="4">The sequence shown here is derived from an EMBL/GenBank/DDBJ whole genome shotgun (WGS) entry which is preliminary data.</text>
</comment>
<dbReference type="GO" id="GO:0003756">
    <property type="term" value="F:protein disulfide isomerase activity"/>
    <property type="evidence" value="ECO:0007669"/>
    <property type="project" value="TreeGrafter"/>
</dbReference>
<evidence type="ECO:0000259" key="3">
    <source>
        <dbReference type="PROSITE" id="PS51352"/>
    </source>
</evidence>
<accession>A0A196SJ60</accession>
<evidence type="ECO:0000313" key="4">
    <source>
        <dbReference type="EMBL" id="OAO16351.1"/>
    </source>
</evidence>
<protein>
    <submittedName>
        <fullName evidence="4">Protein disulfide-isomerase</fullName>
    </submittedName>
</protein>
<feature type="signal peptide" evidence="2">
    <location>
        <begin position="1"/>
        <end position="15"/>
    </location>
</feature>
<evidence type="ECO:0000256" key="1">
    <source>
        <dbReference type="ARBA" id="ARBA00006347"/>
    </source>
</evidence>
<dbReference type="InterPro" id="IPR013766">
    <property type="entry name" value="Thioredoxin_domain"/>
</dbReference>
<comment type="similarity">
    <text evidence="1">Belongs to the protein disulfide isomerase family.</text>
</comment>
<reference evidence="4 5" key="1">
    <citation type="submission" date="2016-05" db="EMBL/GenBank/DDBJ databases">
        <title>Nuclear genome of Blastocystis sp. subtype 1 NandII.</title>
        <authorList>
            <person name="Gentekaki E."/>
            <person name="Curtis B."/>
            <person name="Stairs C."/>
            <person name="Eme L."/>
            <person name="Herman E."/>
            <person name="Klimes V."/>
            <person name="Arias M.C."/>
            <person name="Elias M."/>
            <person name="Hilliou F."/>
            <person name="Klute M."/>
            <person name="Malik S.-B."/>
            <person name="Pightling A."/>
            <person name="Rachubinski R."/>
            <person name="Salas D."/>
            <person name="Schlacht A."/>
            <person name="Suga H."/>
            <person name="Archibald J."/>
            <person name="Ball S.G."/>
            <person name="Clark G."/>
            <person name="Dacks J."/>
            <person name="Van Der Giezen M."/>
            <person name="Tsaousis A."/>
            <person name="Roger A."/>
        </authorList>
    </citation>
    <scope>NUCLEOTIDE SEQUENCE [LARGE SCALE GENOMIC DNA]</scope>
    <source>
        <strain evidence="5">ATCC 50177 / NandII</strain>
    </source>
</reference>
<dbReference type="InterPro" id="IPR036249">
    <property type="entry name" value="Thioredoxin-like_sf"/>
</dbReference>
<proteinExistence type="inferred from homology"/>
<evidence type="ECO:0000256" key="2">
    <source>
        <dbReference type="SAM" id="SignalP"/>
    </source>
</evidence>
<dbReference type="Pfam" id="PF13848">
    <property type="entry name" value="Thioredoxin_6"/>
    <property type="match status" value="1"/>
</dbReference>
<dbReference type="EMBL" id="LXWW01000085">
    <property type="protein sequence ID" value="OAO16351.1"/>
    <property type="molecule type" value="Genomic_DNA"/>
</dbReference>
<dbReference type="OrthoDB" id="294696at2759"/>
<feature type="chain" id="PRO_5013108285" evidence="2">
    <location>
        <begin position="16"/>
        <end position="391"/>
    </location>
</feature>
<keyword evidence="5" id="KW-1185">Reference proteome</keyword>
<dbReference type="AlphaFoldDB" id="A0A196SJ60"/>
<keyword evidence="2" id="KW-0732">Signal</keyword>
<dbReference type="SUPFAM" id="SSF52833">
    <property type="entry name" value="Thioredoxin-like"/>
    <property type="match status" value="2"/>
</dbReference>
<dbReference type="GO" id="GO:0006457">
    <property type="term" value="P:protein folding"/>
    <property type="evidence" value="ECO:0007669"/>
    <property type="project" value="TreeGrafter"/>
</dbReference>
<gene>
    <name evidence="4" type="ORF">AV274_1882</name>
</gene>
<dbReference type="InterPro" id="IPR017937">
    <property type="entry name" value="Thioredoxin_CS"/>
</dbReference>
<dbReference type="CDD" id="cd02981">
    <property type="entry name" value="PDI_b_family"/>
    <property type="match status" value="1"/>
</dbReference>
<dbReference type="GO" id="GO:0005783">
    <property type="term" value="C:endoplasmic reticulum"/>
    <property type="evidence" value="ECO:0007669"/>
    <property type="project" value="TreeGrafter"/>
</dbReference>
<keyword evidence="4" id="KW-0413">Isomerase</keyword>
<dbReference type="STRING" id="478820.A0A196SJ60"/>
<sequence length="391" mass="45632">MHFLFALLIIVSVFASEEDYSLEKKHYKYCGVELSYASFKEYIESHEQVIVEFYSDTCPACKRMEPVWNRISCEAKTEFPELRFAKIEGNHNLDIVNAYSITHTPTIAFFKKDIRTPTRYDGGKYYEALKYFIRDMREEKDRGSPAMLLKDIDQAWMFTFWRGATDQSILPNISGYFETKDCDEYREFVKAAVSMGDSIRIAECFNMTVRDAYELPKQRATLVMFRDFDEKESIYDQEWTAESIIAWAQTYSQKTIGRAEADTIKNYFKGSGVMVQLFVNETYVGLEWMAFQDYLWEQVAQPLIENKVYKRNTFSIVVSDGVKYAHWMKNAGLKSVDLPAFFLIDFSSGLKYGSRITPTMETLDHDLYQFLDEFTLGLLPPLRVDEDEAEL</sequence>
<dbReference type="PROSITE" id="PS00194">
    <property type="entry name" value="THIOREDOXIN_1"/>
    <property type="match status" value="1"/>
</dbReference>
<dbReference type="GO" id="GO:0034976">
    <property type="term" value="P:response to endoplasmic reticulum stress"/>
    <property type="evidence" value="ECO:0007669"/>
    <property type="project" value="TreeGrafter"/>
</dbReference>
<dbReference type="PANTHER" id="PTHR18929">
    <property type="entry name" value="PROTEIN DISULFIDE ISOMERASE"/>
    <property type="match status" value="1"/>
</dbReference>